<organism evidence="2">
    <name type="scientific">viral metagenome</name>
    <dbReference type="NCBI Taxonomy" id="1070528"/>
    <lineage>
        <taxon>unclassified sequences</taxon>
        <taxon>metagenomes</taxon>
        <taxon>organismal metagenomes</taxon>
    </lineage>
</organism>
<dbReference type="EMBL" id="MN740580">
    <property type="protein sequence ID" value="QHU34704.1"/>
    <property type="molecule type" value="Genomic_DNA"/>
</dbReference>
<feature type="region of interest" description="Disordered" evidence="1">
    <location>
        <begin position="44"/>
        <end position="70"/>
    </location>
</feature>
<feature type="compositionally biased region" description="Pro residues" evidence="1">
    <location>
        <begin position="50"/>
        <end position="65"/>
    </location>
</feature>
<name>A0A6C0LYP3_9ZZZZ</name>
<feature type="region of interest" description="Disordered" evidence="1">
    <location>
        <begin position="104"/>
        <end position="129"/>
    </location>
</feature>
<reference evidence="2" key="1">
    <citation type="journal article" date="2020" name="Nature">
        <title>Giant virus diversity and host interactions through global metagenomics.</title>
        <authorList>
            <person name="Schulz F."/>
            <person name="Roux S."/>
            <person name="Paez-Espino D."/>
            <person name="Jungbluth S."/>
            <person name="Walsh D.A."/>
            <person name="Denef V.J."/>
            <person name="McMahon K.D."/>
            <person name="Konstantinidis K.T."/>
            <person name="Eloe-Fadrosh E.A."/>
            <person name="Kyrpides N.C."/>
            <person name="Woyke T."/>
        </authorList>
    </citation>
    <scope>NUCLEOTIDE SEQUENCE</scope>
    <source>
        <strain evidence="2">GVMAG-S-1017244-22</strain>
    </source>
</reference>
<proteinExistence type="predicted"/>
<evidence type="ECO:0000313" key="2">
    <source>
        <dbReference type="EMBL" id="QHU34704.1"/>
    </source>
</evidence>
<protein>
    <submittedName>
        <fullName evidence="2">Uncharacterized protein</fullName>
    </submittedName>
</protein>
<evidence type="ECO:0000256" key="1">
    <source>
        <dbReference type="SAM" id="MobiDB-lite"/>
    </source>
</evidence>
<feature type="compositionally biased region" description="Basic residues" evidence="1">
    <location>
        <begin position="115"/>
        <end position="129"/>
    </location>
</feature>
<accession>A0A6C0LYP3</accession>
<dbReference type="AlphaFoldDB" id="A0A6C0LYP3"/>
<sequence>MISTVVNQQMNNKTKLKNKTILNNNATQKKVKTNKQNITNKNDNIAVPRVSPPRVSPPRVSPPRVSPHLLKKQVHKARTIGGFDLTPLISAILLAGIKLSIMQNKQNKNVVEKRKSAKSTKSRTSTKTK</sequence>